<dbReference type="AlphaFoldDB" id="A0A402BJ76"/>
<reference evidence="5" key="1">
    <citation type="submission" date="2018-12" db="EMBL/GenBank/DDBJ databases">
        <title>Tengunoibacter tsumagoiensis gen. nov., sp. nov., Dictyobacter kobayashii sp. nov., D. alpinus sp. nov., and D. joshuensis sp. nov. and description of Dictyobacteraceae fam. nov. within the order Ktedonobacterales isolated from Tengu-no-mugimeshi.</title>
        <authorList>
            <person name="Wang C.M."/>
            <person name="Zheng Y."/>
            <person name="Sakai Y."/>
            <person name="Toyoda A."/>
            <person name="Minakuchi Y."/>
            <person name="Abe K."/>
            <person name="Yokota A."/>
            <person name="Yabe S."/>
        </authorList>
    </citation>
    <scope>NUCLEOTIDE SEQUENCE [LARGE SCALE GENOMIC DNA]</scope>
    <source>
        <strain evidence="5">Uno16</strain>
    </source>
</reference>
<proteinExistence type="inferred from homology"/>
<dbReference type="EMBL" id="BIFT01000002">
    <property type="protein sequence ID" value="GCE31399.1"/>
    <property type="molecule type" value="Genomic_DNA"/>
</dbReference>
<dbReference type="PANTHER" id="PTHR44196:SF1">
    <property type="entry name" value="DEHYDROGENASE_REDUCTASE SDR FAMILY MEMBER 7B"/>
    <property type="match status" value="1"/>
</dbReference>
<dbReference type="GO" id="GO:0016020">
    <property type="term" value="C:membrane"/>
    <property type="evidence" value="ECO:0007669"/>
    <property type="project" value="TreeGrafter"/>
</dbReference>
<comment type="similarity">
    <text evidence="1 3">Belongs to the short-chain dehydrogenases/reductases (SDR) family.</text>
</comment>
<dbReference type="OrthoDB" id="9792003at2"/>
<keyword evidence="5" id="KW-1185">Reference proteome</keyword>
<accession>A0A402BJ76</accession>
<evidence type="ECO:0000313" key="5">
    <source>
        <dbReference type="Proteomes" id="UP000287171"/>
    </source>
</evidence>
<evidence type="ECO:0000313" key="4">
    <source>
        <dbReference type="EMBL" id="GCE31399.1"/>
    </source>
</evidence>
<dbReference type="SUPFAM" id="SSF51735">
    <property type="entry name" value="NAD(P)-binding Rossmann-fold domains"/>
    <property type="match status" value="1"/>
</dbReference>
<dbReference type="InterPro" id="IPR036291">
    <property type="entry name" value="NAD(P)-bd_dom_sf"/>
</dbReference>
<dbReference type="PROSITE" id="PS00061">
    <property type="entry name" value="ADH_SHORT"/>
    <property type="match status" value="1"/>
</dbReference>
<organism evidence="4 5">
    <name type="scientific">Dictyobacter alpinus</name>
    <dbReference type="NCBI Taxonomy" id="2014873"/>
    <lineage>
        <taxon>Bacteria</taxon>
        <taxon>Bacillati</taxon>
        <taxon>Chloroflexota</taxon>
        <taxon>Ktedonobacteria</taxon>
        <taxon>Ktedonobacterales</taxon>
        <taxon>Dictyobacteraceae</taxon>
        <taxon>Dictyobacter</taxon>
    </lineage>
</organism>
<evidence type="ECO:0000256" key="3">
    <source>
        <dbReference type="RuleBase" id="RU000363"/>
    </source>
</evidence>
<dbReference type="Pfam" id="PF00106">
    <property type="entry name" value="adh_short"/>
    <property type="match status" value="1"/>
</dbReference>
<dbReference type="GO" id="GO:0016491">
    <property type="term" value="F:oxidoreductase activity"/>
    <property type="evidence" value="ECO:0007669"/>
    <property type="project" value="UniProtKB-KW"/>
</dbReference>
<dbReference type="PRINTS" id="PR00080">
    <property type="entry name" value="SDRFAMILY"/>
</dbReference>
<dbReference type="InterPro" id="IPR020904">
    <property type="entry name" value="Sc_DH/Rdtase_CS"/>
</dbReference>
<dbReference type="PRINTS" id="PR00081">
    <property type="entry name" value="GDHRDH"/>
</dbReference>
<dbReference type="FunFam" id="3.40.50.720:FF:000084">
    <property type="entry name" value="Short-chain dehydrogenase reductase"/>
    <property type="match status" value="1"/>
</dbReference>
<gene>
    <name evidence="4" type="ORF">KDA_68830</name>
</gene>
<dbReference type="RefSeq" id="WP_126631374.1">
    <property type="nucleotide sequence ID" value="NZ_BIFT01000002.1"/>
</dbReference>
<dbReference type="InterPro" id="IPR002347">
    <property type="entry name" value="SDR_fam"/>
</dbReference>
<name>A0A402BJ76_9CHLR</name>
<dbReference type="PANTHER" id="PTHR44196">
    <property type="entry name" value="DEHYDROGENASE/REDUCTASE SDR FAMILY MEMBER 7B"/>
    <property type="match status" value="1"/>
</dbReference>
<dbReference type="Gene3D" id="3.40.50.720">
    <property type="entry name" value="NAD(P)-binding Rossmann-like Domain"/>
    <property type="match status" value="1"/>
</dbReference>
<keyword evidence="2" id="KW-0560">Oxidoreductase</keyword>
<comment type="caution">
    <text evidence="4">The sequence shown here is derived from an EMBL/GenBank/DDBJ whole genome shotgun (WGS) entry which is preliminary data.</text>
</comment>
<sequence>MEITGKVIIVTGASSGIGLSTARLLTQHGAKVALVARSVEKLEQLAQELPDSLVVPADMRNEQAVQQMITQVQQHYGRVDVLVNNAGQGMHISIEQASIQDYRDIIELNLIGVISAMQAVIPIMRAQGKGVIINISSGTSKMVIPGVGPYASTKYALNAISLTARKELAQDNISVGLVYPGLTETNFHQNAISMQQSTERRQGIMPMETPEQVAEKILEAIQTEAAEVYADSLKGFA</sequence>
<evidence type="ECO:0000256" key="2">
    <source>
        <dbReference type="ARBA" id="ARBA00023002"/>
    </source>
</evidence>
<protein>
    <submittedName>
        <fullName evidence="4">Short-chain dehydrogenase</fullName>
    </submittedName>
</protein>
<evidence type="ECO:0000256" key="1">
    <source>
        <dbReference type="ARBA" id="ARBA00006484"/>
    </source>
</evidence>
<dbReference type="Proteomes" id="UP000287171">
    <property type="component" value="Unassembled WGS sequence"/>
</dbReference>